<evidence type="ECO:0000313" key="17">
    <source>
        <dbReference type="Proteomes" id="UP001310594"/>
    </source>
</evidence>
<feature type="compositionally biased region" description="Pro residues" evidence="14">
    <location>
        <begin position="14"/>
        <end position="23"/>
    </location>
</feature>
<dbReference type="GO" id="GO:0005856">
    <property type="term" value="C:cytoskeleton"/>
    <property type="evidence" value="ECO:0007669"/>
    <property type="project" value="UniProtKB-SubCell"/>
</dbReference>
<keyword evidence="10" id="KW-0131">Cell cycle</keyword>
<dbReference type="PRINTS" id="PR00380">
    <property type="entry name" value="KINESINHEAVY"/>
</dbReference>
<feature type="region of interest" description="Disordered" evidence="14">
    <location>
        <begin position="749"/>
        <end position="791"/>
    </location>
</feature>
<dbReference type="InterPro" id="IPR001752">
    <property type="entry name" value="Kinesin_motor_dom"/>
</dbReference>
<dbReference type="InterPro" id="IPR036961">
    <property type="entry name" value="Kinesin_motor_dom_sf"/>
</dbReference>
<dbReference type="PANTHER" id="PTHR47968:SF75">
    <property type="entry name" value="CENTROMERE-ASSOCIATED PROTEIN E"/>
    <property type="match status" value="1"/>
</dbReference>
<proteinExistence type="inferred from homology"/>
<dbReference type="Gene3D" id="3.40.850.10">
    <property type="entry name" value="Kinesin motor domain"/>
    <property type="match status" value="1"/>
</dbReference>
<feature type="compositionally biased region" description="Basic and acidic residues" evidence="14">
    <location>
        <begin position="1088"/>
        <end position="1099"/>
    </location>
</feature>
<keyword evidence="7" id="KW-0175">Coiled coil</keyword>
<dbReference type="Proteomes" id="UP001310594">
    <property type="component" value="Unassembled WGS sequence"/>
</dbReference>
<name>A0AAN7WBL7_9PEZI</name>
<feature type="compositionally biased region" description="Basic and acidic residues" evidence="14">
    <location>
        <begin position="1069"/>
        <end position="1078"/>
    </location>
</feature>
<feature type="compositionally biased region" description="Polar residues" evidence="14">
    <location>
        <begin position="59"/>
        <end position="87"/>
    </location>
</feature>
<keyword evidence="2" id="KW-0963">Cytoplasm</keyword>
<feature type="compositionally biased region" description="Polar residues" evidence="14">
    <location>
        <begin position="106"/>
        <end position="116"/>
    </location>
</feature>
<dbReference type="FunFam" id="3.40.850.10:FF:000073">
    <property type="entry name" value="Kinesin-like protein"/>
    <property type="match status" value="1"/>
</dbReference>
<evidence type="ECO:0000256" key="5">
    <source>
        <dbReference type="ARBA" id="ARBA00022776"/>
    </source>
</evidence>
<feature type="region of interest" description="Disordered" evidence="14">
    <location>
        <begin position="1069"/>
        <end position="1099"/>
    </location>
</feature>
<organism evidence="16 17">
    <name type="scientific">Elasticomyces elasticus</name>
    <dbReference type="NCBI Taxonomy" id="574655"/>
    <lineage>
        <taxon>Eukaryota</taxon>
        <taxon>Fungi</taxon>
        <taxon>Dikarya</taxon>
        <taxon>Ascomycota</taxon>
        <taxon>Pezizomycotina</taxon>
        <taxon>Dothideomycetes</taxon>
        <taxon>Dothideomycetidae</taxon>
        <taxon>Mycosphaerellales</taxon>
        <taxon>Teratosphaeriaceae</taxon>
        <taxon>Elasticomyces</taxon>
    </lineage>
</organism>
<evidence type="ECO:0000256" key="11">
    <source>
        <dbReference type="ARBA" id="ARBA00054086"/>
    </source>
</evidence>
<comment type="subcellular location">
    <subcellularLocation>
        <location evidence="1">Cytoplasm</location>
        <location evidence="1">Cytoskeleton</location>
    </subcellularLocation>
</comment>
<feature type="compositionally biased region" description="Low complexity" evidence="14">
    <location>
        <begin position="962"/>
        <end position="974"/>
    </location>
</feature>
<keyword evidence="6 13" id="KW-0067">ATP-binding</keyword>
<feature type="region of interest" description="Disordered" evidence="14">
    <location>
        <begin position="931"/>
        <end position="1038"/>
    </location>
</feature>
<evidence type="ECO:0000313" key="16">
    <source>
        <dbReference type="EMBL" id="KAK5701452.1"/>
    </source>
</evidence>
<evidence type="ECO:0000256" key="7">
    <source>
        <dbReference type="ARBA" id="ARBA00023054"/>
    </source>
</evidence>
<evidence type="ECO:0000256" key="3">
    <source>
        <dbReference type="ARBA" id="ARBA00022618"/>
    </source>
</evidence>
<dbReference type="Pfam" id="PF00225">
    <property type="entry name" value="Kinesin"/>
    <property type="match status" value="1"/>
</dbReference>
<dbReference type="PROSITE" id="PS50067">
    <property type="entry name" value="KINESIN_MOTOR_2"/>
    <property type="match status" value="1"/>
</dbReference>
<evidence type="ECO:0000256" key="2">
    <source>
        <dbReference type="ARBA" id="ARBA00022490"/>
    </source>
</evidence>
<comment type="caution">
    <text evidence="16">The sequence shown here is derived from an EMBL/GenBank/DDBJ whole genome shotgun (WGS) entry which is preliminary data.</text>
</comment>
<feature type="compositionally biased region" description="Polar residues" evidence="14">
    <location>
        <begin position="979"/>
        <end position="1008"/>
    </location>
</feature>
<feature type="compositionally biased region" description="Basic and acidic residues" evidence="14">
    <location>
        <begin position="248"/>
        <end position="265"/>
    </location>
</feature>
<dbReference type="InterPro" id="IPR027640">
    <property type="entry name" value="Kinesin-like_fam"/>
</dbReference>
<dbReference type="SMART" id="SM00129">
    <property type="entry name" value="KISc"/>
    <property type="match status" value="1"/>
</dbReference>
<evidence type="ECO:0000256" key="4">
    <source>
        <dbReference type="ARBA" id="ARBA00022741"/>
    </source>
</evidence>
<dbReference type="PANTHER" id="PTHR47968">
    <property type="entry name" value="CENTROMERE PROTEIN E"/>
    <property type="match status" value="1"/>
</dbReference>
<keyword evidence="5" id="KW-0498">Mitosis</keyword>
<feature type="compositionally biased region" description="Low complexity" evidence="14">
    <location>
        <begin position="1009"/>
        <end position="1018"/>
    </location>
</feature>
<feature type="compositionally biased region" description="Low complexity" evidence="14">
    <location>
        <begin position="88"/>
        <end position="100"/>
    </location>
</feature>
<gene>
    <name evidence="16" type="primary">KIP2</name>
    <name evidence="16" type="ORF">LTR97_004265</name>
</gene>
<dbReference type="GO" id="GO:0007018">
    <property type="term" value="P:microtubule-based movement"/>
    <property type="evidence" value="ECO:0007669"/>
    <property type="project" value="InterPro"/>
</dbReference>
<evidence type="ECO:0000256" key="1">
    <source>
        <dbReference type="ARBA" id="ARBA00004245"/>
    </source>
</evidence>
<dbReference type="GO" id="GO:0008017">
    <property type="term" value="F:microtubule binding"/>
    <property type="evidence" value="ECO:0007669"/>
    <property type="project" value="InterPro"/>
</dbReference>
<dbReference type="GO" id="GO:0051301">
    <property type="term" value="P:cell division"/>
    <property type="evidence" value="ECO:0007669"/>
    <property type="project" value="UniProtKB-KW"/>
</dbReference>
<feature type="region of interest" description="Disordered" evidence="14">
    <location>
        <begin position="680"/>
        <end position="713"/>
    </location>
</feature>
<keyword evidence="4 13" id="KW-0547">Nucleotide-binding</keyword>
<keyword evidence="3" id="KW-0132">Cell division</keyword>
<evidence type="ECO:0000256" key="8">
    <source>
        <dbReference type="ARBA" id="ARBA00023175"/>
    </source>
</evidence>
<protein>
    <recommendedName>
        <fullName evidence="12">Kinesin-like protein KIP2</fullName>
    </recommendedName>
</protein>
<evidence type="ECO:0000256" key="14">
    <source>
        <dbReference type="SAM" id="MobiDB-lite"/>
    </source>
</evidence>
<dbReference type="PROSITE" id="PS00411">
    <property type="entry name" value="KINESIN_MOTOR_1"/>
    <property type="match status" value="1"/>
</dbReference>
<evidence type="ECO:0000259" key="15">
    <source>
        <dbReference type="PROSITE" id="PS50067"/>
    </source>
</evidence>
<comment type="function">
    <text evidence="11">Required for assembly of the mitotic spindle.</text>
</comment>
<feature type="compositionally biased region" description="Basic and acidic residues" evidence="14">
    <location>
        <begin position="931"/>
        <end position="940"/>
    </location>
</feature>
<feature type="binding site" evidence="13">
    <location>
        <begin position="358"/>
        <end position="365"/>
    </location>
    <ligand>
        <name>ATP</name>
        <dbReference type="ChEBI" id="CHEBI:30616"/>
    </ligand>
</feature>
<evidence type="ECO:0000256" key="10">
    <source>
        <dbReference type="ARBA" id="ARBA00023306"/>
    </source>
</evidence>
<evidence type="ECO:0000256" key="6">
    <source>
        <dbReference type="ARBA" id="ARBA00022840"/>
    </source>
</evidence>
<feature type="region of interest" description="Disordered" evidence="14">
    <location>
        <begin position="1"/>
        <end position="298"/>
    </location>
</feature>
<sequence length="1099" mass="118522">MTPTGIRRPSTSPLAPPAGPLPALPVSKTRKALPDIPDTGEDGSTLPTTAIPARKPLNRSVTASGLPTPRASQSRSSPAVPTINTVIASSADSPPSAAPSIGLPTPSKSVRKTTSIGGFPLPPKGNPRVSSLPPSPLSTSTSLSDIHGTLVQSSRRDSAKHRSAESLRKPKARSSGYGVRTRQSASAASGVSASPSLLNGTGDSNLVSSSTGSDSLLNLPSPPQSRRSSADGSYMTDGTAFEDVGEDVPDRGRPKSADAMTDSRRGSGITKDNKGNVIVSVRVRPDSGGGGDSKSAEGEWMVDGRRSLISYNGKEGGDYRYDSVFSPHDNNSRVYDNAAKRLVRRVMEGYHGTVFAYGMTGTGKTFSMQGTANSPGVIPLAITDIFSYIRENPAREFLLRVSYLEIYNEKIYDLLTQSTPGQQQQEEIKLREDGKRGVYATPLKEEIVQSPNQLLRVIARGDMARRTSSTQFNARSSRSHAVVQIVVESRERTSNHGAYFEKEDRRGDRILPGGVLVSTLSLIDLAGSERAAENKERRTEGAHINKSLLTLGTVIGRLAGDDEKDGAEGVKGASDKEKAVKHLPYRDSKLTRLLQPALSGDSLVSILCTIQLSSAGTAAAAASSHTGETLNTLKFASRAKNNIVSHAKRNESNAQGGDPGSRALLDRYRIEIQDLRAQLEQQNKAKEDAEQTEELEKDRKLEEKLEREERNRHEEQMLEMQLARTALKERISHLNRLILSSKSLGVNSGRLSSASIPLGRSSVYSNDGGYGRPVSGASRDSMHSSHRDSAATLEVPSLGRALSSGSITMGVLPVAQVSIISEEDPPAEDEDDNGDLDANGDATLAQQNRMLQADLADKNRYIATLEKRLLQARRASRSRVSMHLGSGMASPDENGLEASVIEKDREIEELRVKLDDQMRMVTALRSAARKRDMLDSRKSPVVEVVPERPATANAATERPMHARISSRASTRSARPYLPSHQSNPSTASRSSLGAVNFSKTPLSPMTILSPSRSSSQSSESKETTASLKHSKVSRRKSVDEMTMLLDQMIQEKVESGNIVHGERGSLRVKRDTVMERSTPDVSSGAEEDIIRFQADELKP</sequence>
<keyword evidence="9" id="KW-0206">Cytoskeleton</keyword>
<feature type="compositionally biased region" description="Basic and acidic residues" evidence="14">
    <location>
        <begin position="780"/>
        <end position="789"/>
    </location>
</feature>
<evidence type="ECO:0000256" key="9">
    <source>
        <dbReference type="ARBA" id="ARBA00023212"/>
    </source>
</evidence>
<dbReference type="GO" id="GO:0003777">
    <property type="term" value="F:microtubule motor activity"/>
    <property type="evidence" value="ECO:0007669"/>
    <property type="project" value="InterPro"/>
</dbReference>
<keyword evidence="8 13" id="KW-0505">Motor protein</keyword>
<dbReference type="EMBL" id="JAVRQU010000006">
    <property type="protein sequence ID" value="KAK5701452.1"/>
    <property type="molecule type" value="Genomic_DNA"/>
</dbReference>
<feature type="compositionally biased region" description="Low complexity" evidence="14">
    <location>
        <begin position="184"/>
        <end position="196"/>
    </location>
</feature>
<feature type="compositionally biased region" description="Basic and acidic residues" evidence="14">
    <location>
        <begin position="154"/>
        <end position="168"/>
    </location>
</feature>
<dbReference type="SUPFAM" id="SSF52540">
    <property type="entry name" value="P-loop containing nucleoside triphosphate hydrolases"/>
    <property type="match status" value="1"/>
</dbReference>
<dbReference type="InterPro" id="IPR027417">
    <property type="entry name" value="P-loop_NTPase"/>
</dbReference>
<dbReference type="GO" id="GO:0005524">
    <property type="term" value="F:ATP binding"/>
    <property type="evidence" value="ECO:0007669"/>
    <property type="project" value="UniProtKB-UniRule"/>
</dbReference>
<comment type="similarity">
    <text evidence="13">Belongs to the TRAFAC class myosin-kinesin ATPase superfamily. Kinesin family.</text>
</comment>
<dbReference type="AlphaFoldDB" id="A0AAN7WBL7"/>
<feature type="compositionally biased region" description="Polar residues" evidence="14">
    <location>
        <begin position="197"/>
        <end position="231"/>
    </location>
</feature>
<accession>A0AAN7WBL7</accession>
<feature type="domain" description="Kinesin motor" evidence="15">
    <location>
        <begin position="276"/>
        <end position="642"/>
    </location>
</feature>
<feature type="compositionally biased region" description="Basic and acidic residues" evidence="14">
    <location>
        <begin position="683"/>
        <end position="713"/>
    </location>
</feature>
<evidence type="ECO:0000256" key="12">
    <source>
        <dbReference type="ARBA" id="ARBA00074598"/>
    </source>
</evidence>
<reference evidence="16" key="1">
    <citation type="submission" date="2023-08" db="EMBL/GenBank/DDBJ databases">
        <title>Black Yeasts Isolated from many extreme environments.</title>
        <authorList>
            <person name="Coleine C."/>
            <person name="Stajich J.E."/>
            <person name="Selbmann L."/>
        </authorList>
    </citation>
    <scope>NUCLEOTIDE SEQUENCE</scope>
    <source>
        <strain evidence="16">CCFEE 5810</strain>
    </source>
</reference>
<evidence type="ECO:0000256" key="13">
    <source>
        <dbReference type="PROSITE-ProRule" id="PRU00283"/>
    </source>
</evidence>
<dbReference type="InterPro" id="IPR019821">
    <property type="entry name" value="Kinesin_motor_CS"/>
</dbReference>